<dbReference type="Proteomes" id="UP001642360">
    <property type="component" value="Unassembled WGS sequence"/>
</dbReference>
<organism evidence="1 2">
    <name type="scientific">Ilex paraguariensis</name>
    <name type="common">yerba mate</name>
    <dbReference type="NCBI Taxonomy" id="185542"/>
    <lineage>
        <taxon>Eukaryota</taxon>
        <taxon>Viridiplantae</taxon>
        <taxon>Streptophyta</taxon>
        <taxon>Embryophyta</taxon>
        <taxon>Tracheophyta</taxon>
        <taxon>Spermatophyta</taxon>
        <taxon>Magnoliopsida</taxon>
        <taxon>eudicotyledons</taxon>
        <taxon>Gunneridae</taxon>
        <taxon>Pentapetalae</taxon>
        <taxon>asterids</taxon>
        <taxon>campanulids</taxon>
        <taxon>Aquifoliales</taxon>
        <taxon>Aquifoliaceae</taxon>
        <taxon>Ilex</taxon>
    </lineage>
</organism>
<name>A0ABC8SBG0_9AQUA</name>
<gene>
    <name evidence="1" type="ORF">ILEXP_LOCUS22597</name>
</gene>
<protein>
    <submittedName>
        <fullName evidence="1">Uncharacterized protein</fullName>
    </submittedName>
</protein>
<accession>A0ABC8SBG0</accession>
<dbReference type="EMBL" id="CAUOFW020002503">
    <property type="protein sequence ID" value="CAK9154283.1"/>
    <property type="molecule type" value="Genomic_DNA"/>
</dbReference>
<comment type="caution">
    <text evidence="1">The sequence shown here is derived from an EMBL/GenBank/DDBJ whole genome shotgun (WGS) entry which is preliminary data.</text>
</comment>
<sequence length="113" mass="12806">MSRIKFFKVAYSKKDGRPVNDVVAQALSDMDELVSQMLESSMQSSSTIDEVFTQVMGPERPGHVRTYGLGPSRRDVFGHKKSEEMQAMQSQIDEQLSRHKAEIKAKLLEMEAQ</sequence>
<reference evidence="1 2" key="1">
    <citation type="submission" date="2024-02" db="EMBL/GenBank/DDBJ databases">
        <authorList>
            <person name="Vignale AGUSTIN F."/>
            <person name="Sosa J E."/>
            <person name="Modenutti C."/>
        </authorList>
    </citation>
    <scope>NUCLEOTIDE SEQUENCE [LARGE SCALE GENOMIC DNA]</scope>
</reference>
<evidence type="ECO:0000313" key="2">
    <source>
        <dbReference type="Proteomes" id="UP001642360"/>
    </source>
</evidence>
<proteinExistence type="predicted"/>
<dbReference type="InterPro" id="IPR004252">
    <property type="entry name" value="Probable_transposase_24"/>
</dbReference>
<evidence type="ECO:0000313" key="1">
    <source>
        <dbReference type="EMBL" id="CAK9154283.1"/>
    </source>
</evidence>
<dbReference type="AlphaFoldDB" id="A0ABC8SBG0"/>
<keyword evidence="2" id="KW-1185">Reference proteome</keyword>
<dbReference type="Pfam" id="PF03004">
    <property type="entry name" value="Transposase_24"/>
    <property type="match status" value="1"/>
</dbReference>